<evidence type="ECO:0000256" key="1">
    <source>
        <dbReference type="SAM" id="SignalP"/>
    </source>
</evidence>
<dbReference type="AlphaFoldDB" id="A0A6B0U8M7"/>
<dbReference type="Gene3D" id="4.10.410.10">
    <property type="entry name" value="Pancreatic trypsin inhibitor Kunitz domain"/>
    <property type="match status" value="1"/>
</dbReference>
<feature type="signal peptide" evidence="1">
    <location>
        <begin position="1"/>
        <end position="21"/>
    </location>
</feature>
<dbReference type="EMBL" id="GIFC01003131">
    <property type="protein sequence ID" value="MXU85214.1"/>
    <property type="molecule type" value="Transcribed_RNA"/>
</dbReference>
<organism evidence="2">
    <name type="scientific">Ixodes ricinus</name>
    <name type="common">Common tick</name>
    <name type="synonym">Acarus ricinus</name>
    <dbReference type="NCBI Taxonomy" id="34613"/>
    <lineage>
        <taxon>Eukaryota</taxon>
        <taxon>Metazoa</taxon>
        <taxon>Ecdysozoa</taxon>
        <taxon>Arthropoda</taxon>
        <taxon>Chelicerata</taxon>
        <taxon>Arachnida</taxon>
        <taxon>Acari</taxon>
        <taxon>Parasitiformes</taxon>
        <taxon>Ixodida</taxon>
        <taxon>Ixodoidea</taxon>
        <taxon>Ixodidae</taxon>
        <taxon>Ixodinae</taxon>
        <taxon>Ixodes</taxon>
    </lineage>
</organism>
<evidence type="ECO:0000313" key="2">
    <source>
        <dbReference type="EMBL" id="MXU85214.1"/>
    </source>
</evidence>
<dbReference type="InterPro" id="IPR036880">
    <property type="entry name" value="Kunitz_BPTI_sf"/>
</dbReference>
<reference evidence="2" key="1">
    <citation type="submission" date="2019-12" db="EMBL/GenBank/DDBJ databases">
        <title>An insight into the sialome of adult female Ixodes ricinus ticks feeding for 6 days.</title>
        <authorList>
            <person name="Perner J."/>
            <person name="Ribeiro J.M.C."/>
        </authorList>
    </citation>
    <scope>NUCLEOTIDE SEQUENCE</scope>
    <source>
        <strain evidence="2">Semi-engorged</strain>
        <tissue evidence="2">Salivary glands</tissue>
    </source>
</reference>
<accession>A0A6B0U8M7</accession>
<feature type="chain" id="PRO_5025509737" evidence="1">
    <location>
        <begin position="22"/>
        <end position="85"/>
    </location>
</feature>
<protein>
    <submittedName>
        <fullName evidence="2">Putative kunitz</fullName>
    </submittedName>
</protein>
<keyword evidence="1" id="KW-0732">Signal</keyword>
<proteinExistence type="predicted"/>
<dbReference type="SUPFAM" id="SSF57362">
    <property type="entry name" value="BPTI-like"/>
    <property type="match status" value="1"/>
</dbReference>
<name>A0A6B0U8M7_IXORI</name>
<sequence>MRMVFLVFFLILACSVVGSQARVMRMPSRCVRGREKLCKTHYKPQRFFFDFTKRDCSEFYGCWRKKNGFSTKWDCLKECKVGIAG</sequence>
<dbReference type="GO" id="GO:0004867">
    <property type="term" value="F:serine-type endopeptidase inhibitor activity"/>
    <property type="evidence" value="ECO:0007669"/>
    <property type="project" value="InterPro"/>
</dbReference>